<feature type="transmembrane region" description="Helical" evidence="1">
    <location>
        <begin position="32"/>
        <end position="54"/>
    </location>
</feature>
<keyword evidence="1" id="KW-0812">Transmembrane</keyword>
<dbReference type="RefSeq" id="WP_242841594.1">
    <property type="nucleotide sequence ID" value="NZ_FOZC01000010.1"/>
</dbReference>
<evidence type="ECO:0000313" key="3">
    <source>
        <dbReference type="Proteomes" id="UP000214760"/>
    </source>
</evidence>
<dbReference type="EMBL" id="FOZC01000010">
    <property type="protein sequence ID" value="SFR81344.1"/>
    <property type="molecule type" value="Genomic_DNA"/>
</dbReference>
<keyword evidence="1" id="KW-1133">Transmembrane helix</keyword>
<feature type="transmembrane region" description="Helical" evidence="1">
    <location>
        <begin position="341"/>
        <end position="361"/>
    </location>
</feature>
<gene>
    <name evidence="2" type="ORF">SAMN02910262_01808</name>
</gene>
<evidence type="ECO:0000256" key="1">
    <source>
        <dbReference type="SAM" id="Phobius"/>
    </source>
</evidence>
<accession>A0A1I6JQV6</accession>
<feature type="transmembrane region" description="Helical" evidence="1">
    <location>
        <begin position="381"/>
        <end position="403"/>
    </location>
</feature>
<feature type="transmembrane region" description="Helical" evidence="1">
    <location>
        <begin position="433"/>
        <end position="459"/>
    </location>
</feature>
<keyword evidence="1" id="KW-0472">Membrane</keyword>
<dbReference type="Pfam" id="PF03806">
    <property type="entry name" value="ABG_transport"/>
    <property type="match status" value="1"/>
</dbReference>
<dbReference type="Proteomes" id="UP000214760">
    <property type="component" value="Unassembled WGS sequence"/>
</dbReference>
<feature type="transmembrane region" description="Helical" evidence="1">
    <location>
        <begin position="269"/>
        <end position="289"/>
    </location>
</feature>
<feature type="transmembrane region" description="Helical" evidence="1">
    <location>
        <begin position="301"/>
        <end position="320"/>
    </location>
</feature>
<dbReference type="PANTHER" id="PTHR30282">
    <property type="entry name" value="P-AMINOBENZOYL GLUTAMATE TRANSPORTER"/>
    <property type="match status" value="1"/>
</dbReference>
<feature type="transmembrane region" description="Helical" evidence="1">
    <location>
        <begin position="119"/>
        <end position="141"/>
    </location>
</feature>
<dbReference type="GO" id="GO:0015558">
    <property type="term" value="F:secondary active p-aminobenzoyl-glutamate transmembrane transporter activity"/>
    <property type="evidence" value="ECO:0007669"/>
    <property type="project" value="InterPro"/>
</dbReference>
<feature type="transmembrane region" description="Helical" evidence="1">
    <location>
        <begin position="410"/>
        <end position="427"/>
    </location>
</feature>
<reference evidence="2 3" key="1">
    <citation type="submission" date="2016-10" db="EMBL/GenBank/DDBJ databases">
        <authorList>
            <person name="de Groot N.N."/>
        </authorList>
    </citation>
    <scope>NUCLEOTIDE SEQUENCE [LARGE SCALE GENOMIC DNA]</scope>
    <source>
        <strain evidence="2 3">F</strain>
    </source>
</reference>
<feature type="transmembrane region" description="Helical" evidence="1">
    <location>
        <begin position="178"/>
        <end position="196"/>
    </location>
</feature>
<organism evidence="2 3">
    <name type="scientific">[Clostridium] aminophilum</name>
    <dbReference type="NCBI Taxonomy" id="1526"/>
    <lineage>
        <taxon>Bacteria</taxon>
        <taxon>Bacillati</taxon>
        <taxon>Bacillota</taxon>
        <taxon>Clostridia</taxon>
        <taxon>Lachnospirales</taxon>
        <taxon>Lachnospiraceae</taxon>
    </lineage>
</organism>
<sequence length="508" mass="54422">MSMNAVAEEKTTKRGGVLDFIERVGNALPHPWVLFLWLCLILAVVSAVLSYAGVSVINPTKGEEVVVRNLISTDGFVWLLTNLLKNFQTFTPLGLVLAMQMAIGFSERTGMLNTAMRKAILGVPVWALSATVFFIGINGSIASEASIVVVPSLAAAAFQVVGMHPIAGLLAGYAATNAGFTAALIPTGTDVLLSGVSETAAQLLAADYHVNATCNWYFMIAATVTLTAVGVFVNKAFIAPRLGTYQGENEGRESDITEKELRGLKASGIFTLLYIAFFAAITLPANSFMRGEDGSILNGTLITGLVPILILYFIFVGIIYGKTAGTLTSADQIPQFMAESLTSLTGYIVLVFVIAQFIDMFSYTNLGMIIAVKSSDLLKAVGFTGIPMILFFIILCSVVNLFMTSGSAKWYIFAPILVPMMMNLGYSPAFAQVIYRIGDTCTNAITPIYPYIPIALGMAKKYDKNFGMGSLIAYMLPYAVGFVAVFVVQTIVWIALNLPLGPGVSVMM</sequence>
<dbReference type="AlphaFoldDB" id="A0A1I6JQV6"/>
<dbReference type="GO" id="GO:1902604">
    <property type="term" value="P:p-aminobenzoyl-glutamate transmembrane transport"/>
    <property type="evidence" value="ECO:0007669"/>
    <property type="project" value="InterPro"/>
</dbReference>
<name>A0A1I6JQV6_9FIRM</name>
<feature type="transmembrane region" description="Helical" evidence="1">
    <location>
        <begin position="216"/>
        <end position="233"/>
    </location>
</feature>
<proteinExistence type="predicted"/>
<feature type="transmembrane region" description="Helical" evidence="1">
    <location>
        <begin position="90"/>
        <end position="107"/>
    </location>
</feature>
<evidence type="ECO:0000313" key="2">
    <source>
        <dbReference type="EMBL" id="SFR81344.1"/>
    </source>
</evidence>
<feature type="transmembrane region" description="Helical" evidence="1">
    <location>
        <begin position="471"/>
        <end position="496"/>
    </location>
</feature>
<feature type="transmembrane region" description="Helical" evidence="1">
    <location>
        <begin position="147"/>
        <end position="171"/>
    </location>
</feature>
<protein>
    <submittedName>
        <fullName evidence="2">Aminobenzoyl-glutamate transport protein</fullName>
    </submittedName>
</protein>
<dbReference type="PANTHER" id="PTHR30282:SF0">
    <property type="entry name" value="P-AMINOBENZOYL-GLUTAMATE TRANSPORT PROTEIN"/>
    <property type="match status" value="1"/>
</dbReference>
<dbReference type="InterPro" id="IPR004697">
    <property type="entry name" value="AbgT"/>
</dbReference>